<feature type="region of interest" description="Disordered" evidence="1">
    <location>
        <begin position="220"/>
        <end position="275"/>
    </location>
</feature>
<name>A0A7S2S0I9_9STRA</name>
<proteinExistence type="predicted"/>
<feature type="region of interest" description="Disordered" evidence="1">
    <location>
        <begin position="67"/>
        <end position="92"/>
    </location>
</feature>
<feature type="compositionally biased region" description="Acidic residues" evidence="1">
    <location>
        <begin position="80"/>
        <end position="92"/>
    </location>
</feature>
<protein>
    <submittedName>
        <fullName evidence="2">Uncharacterized protein</fullName>
    </submittedName>
</protein>
<evidence type="ECO:0000313" key="2">
    <source>
        <dbReference type="EMBL" id="CAD9685475.1"/>
    </source>
</evidence>
<organism evidence="2">
    <name type="scientific">Rhizochromulina marina</name>
    <dbReference type="NCBI Taxonomy" id="1034831"/>
    <lineage>
        <taxon>Eukaryota</taxon>
        <taxon>Sar</taxon>
        <taxon>Stramenopiles</taxon>
        <taxon>Ochrophyta</taxon>
        <taxon>Dictyochophyceae</taxon>
        <taxon>Rhizochromulinales</taxon>
        <taxon>Rhizochromulina</taxon>
    </lineage>
</organism>
<sequence length="408" mass="44300">MSTLTETVEECKSPALTLRHSYSTSAIEALLSLSSGGLTLQTRASSVSSPSLPAASARAVEKAPLKGTRVMGSPQQVSELTDDVLEEDDDDDDYEEEEELDWESEQQILELVTRLHQLEHSCKDFRLQSQEGSLWRPTVTLRNPETLWEEKEAVPSPLQVVASLHHTGLPPPTKLSPRAVGDTPPHEFKSCADLGPREFESGLDRHPQPDIKMVDTVRMLNDPPTDAKPVTPPMPVHGHKQGPAASTSTAQQFAESESRSRTTGPASGDRTRSHDVGSLSRRLFALFCRAALWICLFGGAVVHLGGPAPCRVPVERLPLPAADTKGRAFGKRKDAARWGVSNTATSAALPQLPAPGLLRRVDLELSQPFGPGSSGLGFLMRIRELYESAAKRQQEQTSAKAALPAPRR</sequence>
<accession>A0A7S2S0I9</accession>
<dbReference type="AlphaFoldDB" id="A0A7S2S0I9"/>
<reference evidence="2" key="1">
    <citation type="submission" date="2021-01" db="EMBL/GenBank/DDBJ databases">
        <authorList>
            <person name="Corre E."/>
            <person name="Pelletier E."/>
            <person name="Niang G."/>
            <person name="Scheremetjew M."/>
            <person name="Finn R."/>
            <person name="Kale V."/>
            <person name="Holt S."/>
            <person name="Cochrane G."/>
            <person name="Meng A."/>
            <person name="Brown T."/>
            <person name="Cohen L."/>
        </authorList>
    </citation>
    <scope>NUCLEOTIDE SEQUENCE</scope>
    <source>
        <strain evidence="2">CCMP1243</strain>
    </source>
</reference>
<gene>
    <name evidence="2" type="ORF">RMAR1173_LOCUS9705</name>
</gene>
<feature type="compositionally biased region" description="Polar residues" evidence="1">
    <location>
        <begin position="244"/>
        <end position="265"/>
    </location>
</feature>
<dbReference type="EMBL" id="HBHJ01014765">
    <property type="protein sequence ID" value="CAD9685475.1"/>
    <property type="molecule type" value="Transcribed_RNA"/>
</dbReference>
<evidence type="ECO:0000256" key="1">
    <source>
        <dbReference type="SAM" id="MobiDB-lite"/>
    </source>
</evidence>